<dbReference type="InterPro" id="IPR009056">
    <property type="entry name" value="Cyt_c-like_dom"/>
</dbReference>
<reference evidence="7 8" key="1">
    <citation type="submission" date="2024-06" db="EMBL/GenBank/DDBJ databases">
        <title>Sorghum-associated microbial communities from plants grown in Nebraska, USA.</title>
        <authorList>
            <person name="Schachtman D."/>
        </authorList>
    </citation>
    <scope>NUCLEOTIDE SEQUENCE [LARGE SCALE GENOMIC DNA]</scope>
    <source>
        <strain evidence="7 8">3207</strain>
    </source>
</reference>
<dbReference type="Proteomes" id="UP001549321">
    <property type="component" value="Unassembled WGS sequence"/>
</dbReference>
<feature type="domain" description="Cytochrome c" evidence="6">
    <location>
        <begin position="40"/>
        <end position="148"/>
    </location>
</feature>
<evidence type="ECO:0000313" key="8">
    <source>
        <dbReference type="Proteomes" id="UP001549321"/>
    </source>
</evidence>
<evidence type="ECO:0000256" key="3">
    <source>
        <dbReference type="ARBA" id="ARBA00023004"/>
    </source>
</evidence>
<feature type="domain" description="Cytochrome c" evidence="6">
    <location>
        <begin position="190"/>
        <end position="299"/>
    </location>
</feature>
<keyword evidence="2 4" id="KW-0479">Metal-binding</keyword>
<feature type="region of interest" description="Disordered" evidence="5">
    <location>
        <begin position="222"/>
        <end position="245"/>
    </location>
</feature>
<evidence type="ECO:0000256" key="2">
    <source>
        <dbReference type="ARBA" id="ARBA00022723"/>
    </source>
</evidence>
<dbReference type="RefSeq" id="WP_354548068.1">
    <property type="nucleotide sequence ID" value="NZ_JBEPSM010000001.1"/>
</dbReference>
<evidence type="ECO:0000256" key="1">
    <source>
        <dbReference type="ARBA" id="ARBA00022617"/>
    </source>
</evidence>
<keyword evidence="8" id="KW-1185">Reference proteome</keyword>
<gene>
    <name evidence="7" type="ORF">ABIE08_000203</name>
</gene>
<keyword evidence="1 4" id="KW-0349">Heme</keyword>
<dbReference type="Gene3D" id="1.10.760.10">
    <property type="entry name" value="Cytochrome c-like domain"/>
    <property type="match status" value="1"/>
</dbReference>
<accession>A0ABV2QV58</accession>
<dbReference type="EMBL" id="JBEPSM010000001">
    <property type="protein sequence ID" value="MET4632290.1"/>
    <property type="molecule type" value="Genomic_DNA"/>
</dbReference>
<dbReference type="PROSITE" id="PS51007">
    <property type="entry name" value="CYTC"/>
    <property type="match status" value="2"/>
</dbReference>
<organism evidence="7 8">
    <name type="scientific">Kaistia defluvii</name>
    <dbReference type="NCBI Taxonomy" id="410841"/>
    <lineage>
        <taxon>Bacteria</taxon>
        <taxon>Pseudomonadati</taxon>
        <taxon>Pseudomonadota</taxon>
        <taxon>Alphaproteobacteria</taxon>
        <taxon>Hyphomicrobiales</taxon>
        <taxon>Kaistiaceae</taxon>
        <taxon>Kaistia</taxon>
    </lineage>
</organism>
<dbReference type="PANTHER" id="PTHR35008:SF8">
    <property type="entry name" value="ALCOHOL DEHYDROGENASE CYTOCHROME C SUBUNIT"/>
    <property type="match status" value="1"/>
</dbReference>
<sequence length="311" mass="32415">MRIRTATLAVVAVAALAAAVFWFLTAPQPLDAAVLPDKPGDAAKGERLFWAGGCASCHAAPGASGDNLLKLTGGVAIASPFGTFHAPNISPDKTHGIGNWSALDFVNAMKRGMAPDGSHLYPAFPYTSYQRMTVPDLLDLKAYLDTLPADATANQPHDLPFPFSIRRGIGLWKLLYLDGKTFTPDPAKSEAVNHGAYLVEGPGHCNECHTPRTALGGLDMSRALAGAPDPSGKGKVPDITSGPGGLSDWSVDDIANALDTGFTPDFDSLGGTMAEVVRNMAKLTAEDRQAIGEYLKQVPPAAVAASAAPTP</sequence>
<evidence type="ECO:0000259" key="6">
    <source>
        <dbReference type="PROSITE" id="PS51007"/>
    </source>
</evidence>
<name>A0ABV2QV58_9HYPH</name>
<dbReference type="Pfam" id="PF00034">
    <property type="entry name" value="Cytochrom_C"/>
    <property type="match status" value="1"/>
</dbReference>
<proteinExistence type="predicted"/>
<dbReference type="SUPFAM" id="SSF46626">
    <property type="entry name" value="Cytochrome c"/>
    <property type="match status" value="2"/>
</dbReference>
<dbReference type="InterPro" id="IPR051459">
    <property type="entry name" value="Cytochrome_c-type_DH"/>
</dbReference>
<keyword evidence="3 4" id="KW-0408">Iron</keyword>
<evidence type="ECO:0000256" key="5">
    <source>
        <dbReference type="SAM" id="MobiDB-lite"/>
    </source>
</evidence>
<comment type="caution">
    <text evidence="7">The sequence shown here is derived from an EMBL/GenBank/DDBJ whole genome shotgun (WGS) entry which is preliminary data.</text>
</comment>
<evidence type="ECO:0000313" key="7">
    <source>
        <dbReference type="EMBL" id="MET4632290.1"/>
    </source>
</evidence>
<dbReference type="InterPro" id="IPR036909">
    <property type="entry name" value="Cyt_c-like_dom_sf"/>
</dbReference>
<evidence type="ECO:0000256" key="4">
    <source>
        <dbReference type="PROSITE-ProRule" id="PRU00433"/>
    </source>
</evidence>
<protein>
    <submittedName>
        <fullName evidence="7">Mono/diheme cytochrome c family protein</fullName>
    </submittedName>
</protein>
<dbReference type="PANTHER" id="PTHR35008">
    <property type="entry name" value="BLL4482 PROTEIN-RELATED"/>
    <property type="match status" value="1"/>
</dbReference>